<organism evidence="4 5">
    <name type="scientific">Cirrhinus mrigala</name>
    <name type="common">Mrigala</name>
    <dbReference type="NCBI Taxonomy" id="683832"/>
    <lineage>
        <taxon>Eukaryota</taxon>
        <taxon>Metazoa</taxon>
        <taxon>Chordata</taxon>
        <taxon>Craniata</taxon>
        <taxon>Vertebrata</taxon>
        <taxon>Euteleostomi</taxon>
        <taxon>Actinopterygii</taxon>
        <taxon>Neopterygii</taxon>
        <taxon>Teleostei</taxon>
        <taxon>Ostariophysi</taxon>
        <taxon>Cypriniformes</taxon>
        <taxon>Cyprinidae</taxon>
        <taxon>Labeoninae</taxon>
        <taxon>Labeonini</taxon>
        <taxon>Cirrhinus</taxon>
    </lineage>
</organism>
<gene>
    <name evidence="4" type="ORF">M9458_048594</name>
</gene>
<evidence type="ECO:0000256" key="2">
    <source>
        <dbReference type="ARBA" id="ARBA00022737"/>
    </source>
</evidence>
<comment type="similarity">
    <text evidence="1">Belongs to the annexin family.</text>
</comment>
<comment type="caution">
    <text evidence="4">The sequence shown here is derived from an EMBL/GenBank/DDBJ whole genome shotgun (WGS) entry which is preliminary data.</text>
</comment>
<evidence type="ECO:0000256" key="3">
    <source>
        <dbReference type="ARBA" id="ARBA00023216"/>
    </source>
</evidence>
<dbReference type="PRINTS" id="PR00196">
    <property type="entry name" value="ANNEXIN"/>
</dbReference>
<name>A0ABD0N6W4_CIRMR</name>
<dbReference type="AlphaFoldDB" id="A0ABD0N6W4"/>
<feature type="non-terminal residue" evidence="4">
    <location>
        <position position="62"/>
    </location>
</feature>
<sequence>MFSLKELVEVLKSELTGNFENAILAMLDPPHVFAVKELRKAMKGAGTDEDVLVEILCTATNA</sequence>
<dbReference type="PANTHER" id="PTHR10502:SF96">
    <property type="entry name" value="ANNEXIN"/>
    <property type="match status" value="1"/>
</dbReference>
<dbReference type="InterPro" id="IPR037104">
    <property type="entry name" value="Annexin_sf"/>
</dbReference>
<dbReference type="PROSITE" id="PS51897">
    <property type="entry name" value="ANNEXIN_2"/>
    <property type="match status" value="1"/>
</dbReference>
<dbReference type="Pfam" id="PF00191">
    <property type="entry name" value="Annexin"/>
    <property type="match status" value="1"/>
</dbReference>
<dbReference type="Proteomes" id="UP001529510">
    <property type="component" value="Unassembled WGS sequence"/>
</dbReference>
<keyword evidence="5" id="KW-1185">Reference proteome</keyword>
<dbReference type="SUPFAM" id="SSF47874">
    <property type="entry name" value="Annexin"/>
    <property type="match status" value="1"/>
</dbReference>
<keyword evidence="2" id="KW-0677">Repeat</keyword>
<dbReference type="EMBL" id="JAMKFB020000024">
    <property type="protein sequence ID" value="KAL0157348.1"/>
    <property type="molecule type" value="Genomic_DNA"/>
</dbReference>
<evidence type="ECO:0000313" key="5">
    <source>
        <dbReference type="Proteomes" id="UP001529510"/>
    </source>
</evidence>
<dbReference type="Gene3D" id="1.10.220.10">
    <property type="entry name" value="Annexin"/>
    <property type="match status" value="1"/>
</dbReference>
<dbReference type="InterPro" id="IPR018502">
    <property type="entry name" value="Annexin_repeat"/>
</dbReference>
<accession>A0ABD0N6W4</accession>
<keyword evidence="3" id="KW-0041">Annexin</keyword>
<dbReference type="InterPro" id="IPR001464">
    <property type="entry name" value="Annexin"/>
</dbReference>
<reference evidence="4 5" key="1">
    <citation type="submission" date="2024-05" db="EMBL/GenBank/DDBJ databases">
        <title>Genome sequencing and assembly of Indian major carp, Cirrhinus mrigala (Hamilton, 1822).</title>
        <authorList>
            <person name="Mohindra V."/>
            <person name="Chowdhury L.M."/>
            <person name="Lal K."/>
            <person name="Jena J.K."/>
        </authorList>
    </citation>
    <scope>NUCLEOTIDE SEQUENCE [LARGE SCALE GENOMIC DNA]</scope>
    <source>
        <strain evidence="4">CM1030</strain>
        <tissue evidence="4">Blood</tissue>
    </source>
</reference>
<dbReference type="PANTHER" id="PTHR10502">
    <property type="entry name" value="ANNEXIN"/>
    <property type="match status" value="1"/>
</dbReference>
<proteinExistence type="inferred from homology"/>
<evidence type="ECO:0000313" key="4">
    <source>
        <dbReference type="EMBL" id="KAL0157348.1"/>
    </source>
</evidence>
<evidence type="ECO:0000256" key="1">
    <source>
        <dbReference type="ARBA" id="ARBA00007831"/>
    </source>
</evidence>
<protein>
    <submittedName>
        <fullName evidence="4">Uncharacterized protein</fullName>
    </submittedName>
</protein>